<feature type="region of interest" description="Disordered" evidence="1">
    <location>
        <begin position="1"/>
        <end position="31"/>
    </location>
</feature>
<organism evidence="2 3">
    <name type="scientific">Solanum stoloniferum</name>
    <dbReference type="NCBI Taxonomy" id="62892"/>
    <lineage>
        <taxon>Eukaryota</taxon>
        <taxon>Viridiplantae</taxon>
        <taxon>Streptophyta</taxon>
        <taxon>Embryophyta</taxon>
        <taxon>Tracheophyta</taxon>
        <taxon>Spermatophyta</taxon>
        <taxon>Magnoliopsida</taxon>
        <taxon>eudicotyledons</taxon>
        <taxon>Gunneridae</taxon>
        <taxon>Pentapetalae</taxon>
        <taxon>asterids</taxon>
        <taxon>lamiids</taxon>
        <taxon>Solanales</taxon>
        <taxon>Solanaceae</taxon>
        <taxon>Solanoideae</taxon>
        <taxon>Solaneae</taxon>
        <taxon>Solanum</taxon>
    </lineage>
</organism>
<gene>
    <name evidence="2" type="ORF">AABB24_021337</name>
</gene>
<evidence type="ECO:0000313" key="3">
    <source>
        <dbReference type="Proteomes" id="UP001627284"/>
    </source>
</evidence>
<dbReference type="EMBL" id="JBJKTR010000013">
    <property type="protein sequence ID" value="KAL3347614.1"/>
    <property type="molecule type" value="Genomic_DNA"/>
</dbReference>
<dbReference type="AlphaFoldDB" id="A0ABD2SUW3"/>
<comment type="caution">
    <text evidence="2">The sequence shown here is derived from an EMBL/GenBank/DDBJ whole genome shotgun (WGS) entry which is preliminary data.</text>
</comment>
<name>A0ABD2SUW3_9SOLN</name>
<keyword evidence="3" id="KW-1185">Reference proteome</keyword>
<dbReference type="InterPro" id="IPR037848">
    <property type="entry name" value="GEM-like"/>
</dbReference>
<evidence type="ECO:0000256" key="1">
    <source>
        <dbReference type="SAM" id="MobiDB-lite"/>
    </source>
</evidence>
<evidence type="ECO:0000313" key="2">
    <source>
        <dbReference type="EMBL" id="KAL3347614.1"/>
    </source>
</evidence>
<dbReference type="PANTHER" id="PTHR31969">
    <property type="entry name" value="GEM-LIKE PROTEIN 2"/>
    <property type="match status" value="1"/>
</dbReference>
<accession>A0ABD2SUW3</accession>
<proteinExistence type="predicted"/>
<protein>
    <submittedName>
        <fullName evidence="2">Uncharacterized protein</fullName>
    </submittedName>
</protein>
<reference evidence="2 3" key="1">
    <citation type="submission" date="2024-05" db="EMBL/GenBank/DDBJ databases">
        <title>De novo assembly of an allotetraploid wild potato.</title>
        <authorList>
            <person name="Hosaka A.J."/>
        </authorList>
    </citation>
    <scope>NUCLEOTIDE SEQUENCE [LARGE SCALE GENOMIC DNA]</scope>
    <source>
        <tissue evidence="2">Young leaves</tissue>
    </source>
</reference>
<sequence>MDQQKMGTHIMSPPSVPNHNKKAHDQEKSHDFKTQQPYLVYSPVVKPNNNPIDSVSHVFNSWTNKADTIARNVWRNLKTGPSVSEAACGKLKLTAKALTEGGFDPLYKQIFATDPNE</sequence>
<dbReference type="Proteomes" id="UP001627284">
    <property type="component" value="Unassembled WGS sequence"/>
</dbReference>